<sequence length="46" mass="5270">MKEFLRSIAARTYEDLDKAITEAFETVNLSDIIGWFKHCGYCIAAK</sequence>
<name>A0A0K0PEE4_9CYAN</name>
<evidence type="ECO:0000313" key="1">
    <source>
        <dbReference type="EMBL" id="AKQ22644.1"/>
    </source>
</evidence>
<reference evidence="1" key="1">
    <citation type="submission" date="2015-05" db="EMBL/GenBank/DDBJ databases">
        <title>Metabolic and evolutionary origin of actin-binding polyketides from diverse organisms.</title>
        <authorList>
            <person name="Ueoka R."/>
            <person name="Uria A.R."/>
            <person name="Reiter S."/>
            <person name="Mori T."/>
            <person name="Karbaum P."/>
            <person name="Peters E.E."/>
            <person name="Helfrich E.J.N."/>
            <person name="Morinaka B.I."/>
            <person name="Gugger M."/>
            <person name="Takeyama H."/>
            <person name="Matsunaga S."/>
            <person name="Piel J."/>
        </authorList>
    </citation>
    <scope>NUCLEOTIDE SEQUENCE</scope>
    <source>
        <strain evidence="1">PCC 10023</strain>
    </source>
</reference>
<proteinExistence type="predicted"/>
<dbReference type="AlphaFoldDB" id="A0A0K0PEE4"/>
<protein>
    <submittedName>
        <fullName evidence="1">Uncharacterized protein</fullName>
    </submittedName>
</protein>
<organism evidence="1">
    <name type="scientific">Scytonema sp. PCC 10023</name>
    <dbReference type="NCBI Taxonomy" id="1680591"/>
    <lineage>
        <taxon>Bacteria</taxon>
        <taxon>Bacillati</taxon>
        <taxon>Cyanobacteriota</taxon>
        <taxon>Cyanophyceae</taxon>
        <taxon>Nostocales</taxon>
        <taxon>Scytonemataceae</taxon>
        <taxon>Scytonema</taxon>
    </lineage>
</organism>
<dbReference type="EMBL" id="KR857271">
    <property type="protein sequence ID" value="AKQ22644.1"/>
    <property type="molecule type" value="Genomic_DNA"/>
</dbReference>
<accession>A0A0K0PEE4</accession>